<proteinExistence type="inferred from homology"/>
<dbReference type="AlphaFoldDB" id="A0A7L1FFW4"/>
<dbReference type="PROSITE" id="PS51996">
    <property type="entry name" value="TR_MART"/>
    <property type="match status" value="1"/>
</dbReference>
<dbReference type="PANTHER" id="PTHR10339:SF19">
    <property type="entry name" value="GPI-LINKED NAD(P)(+)--ARGININE ADP-RIBOSYLTRANSFERASE 1"/>
    <property type="match status" value="1"/>
</dbReference>
<evidence type="ECO:0000256" key="9">
    <source>
        <dbReference type="ARBA" id="ARBA00047597"/>
    </source>
</evidence>
<keyword evidence="3 10" id="KW-0808">Transferase</keyword>
<gene>
    <name evidence="11" type="primary">Madprt</name>
    <name evidence="11" type="ORF">SYLBOR_R15364</name>
</gene>
<dbReference type="PROSITE" id="PS01291">
    <property type="entry name" value="ART"/>
    <property type="match status" value="1"/>
</dbReference>
<evidence type="ECO:0000256" key="10">
    <source>
        <dbReference type="RuleBase" id="RU361228"/>
    </source>
</evidence>
<feature type="non-terminal residue" evidence="11">
    <location>
        <position position="1"/>
    </location>
</feature>
<feature type="chain" id="PRO_5029950046" description="NAD(P)(+)--arginine ADP-ribosyltransferase" evidence="10">
    <location>
        <begin position="20"/>
        <end position="287"/>
    </location>
</feature>
<feature type="signal peptide" evidence="10">
    <location>
        <begin position="1"/>
        <end position="19"/>
    </location>
</feature>
<evidence type="ECO:0000313" key="11">
    <source>
        <dbReference type="EMBL" id="NXN00668.1"/>
    </source>
</evidence>
<dbReference type="FunFam" id="3.90.176.10:FF:000001">
    <property type="entry name" value="NAD(P)(+)--arginine ADP-ribosyltransferase"/>
    <property type="match status" value="1"/>
</dbReference>
<dbReference type="InterPro" id="IPR050999">
    <property type="entry name" value="ADP-ribosyltransferase_ARG"/>
</dbReference>
<reference evidence="11 12" key="1">
    <citation type="submission" date="2019-09" db="EMBL/GenBank/DDBJ databases">
        <title>Bird 10,000 Genomes (B10K) Project - Family phase.</title>
        <authorList>
            <person name="Zhang G."/>
        </authorList>
    </citation>
    <scope>NUCLEOTIDE SEQUENCE [LARGE SCALE GENOMIC DNA]</scope>
    <source>
        <strain evidence="11">B10K-DU-002-19</strain>
        <tissue evidence="11">Muscle</tissue>
    </source>
</reference>
<dbReference type="PANTHER" id="PTHR10339">
    <property type="entry name" value="ADP-RIBOSYLTRANSFERASE"/>
    <property type="match status" value="1"/>
</dbReference>
<comment type="similarity">
    <text evidence="1 10">Belongs to the Arg-specific ADP-ribosyltransferase family.</text>
</comment>
<evidence type="ECO:0000256" key="4">
    <source>
        <dbReference type="ARBA" id="ARBA00022695"/>
    </source>
</evidence>
<keyword evidence="2 10" id="KW-0328">Glycosyltransferase</keyword>
<evidence type="ECO:0000313" key="12">
    <source>
        <dbReference type="Proteomes" id="UP000538515"/>
    </source>
</evidence>
<evidence type="ECO:0000256" key="8">
    <source>
        <dbReference type="ARBA" id="ARBA00023157"/>
    </source>
</evidence>
<dbReference type="SUPFAM" id="SSF56399">
    <property type="entry name" value="ADP-ribosylation"/>
    <property type="match status" value="1"/>
</dbReference>
<evidence type="ECO:0000256" key="6">
    <source>
        <dbReference type="ARBA" id="ARBA00022857"/>
    </source>
</evidence>
<dbReference type="InterPro" id="IPR000768">
    <property type="entry name" value="ART"/>
</dbReference>
<dbReference type="PRINTS" id="PR00970">
    <property type="entry name" value="RIBTRNSFRASE"/>
</dbReference>
<accession>A0A7L1FFW4</accession>
<dbReference type="GO" id="GO:0003950">
    <property type="term" value="F:NAD+ poly-ADP-ribosyltransferase activity"/>
    <property type="evidence" value="ECO:0007669"/>
    <property type="project" value="UniProtKB-ARBA"/>
</dbReference>
<sequence>MAPLAHILALLAMTVATVAVEVFPLDMANTSFDDQYQDCGPAMTAALPALNRSEFQKNRVFAHVWAKAAAEWQRRGSRVSPLSSPDQAIALMAFTMLDLYKDFNNAVHVAGRSPQEYRDNFHFKTFHFLLTQALVTLRDTQGPQCQDVFHGTRRYILNPQSGNTVRFGRFRSTSLRKETVECRGTHMILQVHTCHGVDIRNFSMHPEEGMVLIPPFEIFKVTNFTQHGRRPWIHLESNGTCSNYNCEWLEGDTTDDSLRGGSTPSALFHLRGLLLATTAMAVATGSL</sequence>
<dbReference type="EMBL" id="VXBG01009873">
    <property type="protein sequence ID" value="NXN00668.1"/>
    <property type="molecule type" value="Genomic_DNA"/>
</dbReference>
<dbReference type="GO" id="GO:0044194">
    <property type="term" value="C:cytolytic granule"/>
    <property type="evidence" value="ECO:0007669"/>
    <property type="project" value="UniProtKB-ARBA"/>
</dbReference>
<keyword evidence="5 10" id="KW-0732">Signal</keyword>
<dbReference type="EC" id="2.4.2.31" evidence="10"/>
<comment type="catalytic activity">
    <reaction evidence="9 10">
        <text>L-arginyl-[protein] + NAD(+) = N(omega)-(ADP-D-ribosyl)-L-arginyl-[protein] + nicotinamide + H(+)</text>
        <dbReference type="Rhea" id="RHEA:19149"/>
        <dbReference type="Rhea" id="RHEA-COMP:10532"/>
        <dbReference type="Rhea" id="RHEA-COMP:15087"/>
        <dbReference type="ChEBI" id="CHEBI:15378"/>
        <dbReference type="ChEBI" id="CHEBI:17154"/>
        <dbReference type="ChEBI" id="CHEBI:29965"/>
        <dbReference type="ChEBI" id="CHEBI:57540"/>
        <dbReference type="ChEBI" id="CHEBI:142554"/>
        <dbReference type="EC" id="2.4.2.31"/>
    </reaction>
</comment>
<evidence type="ECO:0000256" key="5">
    <source>
        <dbReference type="ARBA" id="ARBA00022729"/>
    </source>
</evidence>
<dbReference type="Gene3D" id="3.90.176.10">
    <property type="entry name" value="Toxin ADP-ribosyltransferase, Chain A, domain 1"/>
    <property type="match status" value="1"/>
</dbReference>
<evidence type="ECO:0000256" key="7">
    <source>
        <dbReference type="ARBA" id="ARBA00023027"/>
    </source>
</evidence>
<evidence type="ECO:0000256" key="3">
    <source>
        <dbReference type="ARBA" id="ARBA00022679"/>
    </source>
</evidence>
<evidence type="ECO:0000256" key="1">
    <source>
        <dbReference type="ARBA" id="ARBA00009558"/>
    </source>
</evidence>
<keyword evidence="6 10" id="KW-0521">NADP</keyword>
<protein>
    <recommendedName>
        <fullName evidence="10">NAD(P)(+)--arginine ADP-ribosyltransferase</fullName>
        <ecNumber evidence="10">2.4.2.31</ecNumber>
    </recommendedName>
    <alternativeName>
        <fullName evidence="10">Mono(ADP-ribosyl)transferase</fullName>
    </alternativeName>
</protein>
<dbReference type="GO" id="GO:0106274">
    <property type="term" value="F:NAD+-protein-arginine ADP-ribosyltransferase activity"/>
    <property type="evidence" value="ECO:0007669"/>
    <property type="project" value="UniProtKB-EC"/>
</dbReference>
<dbReference type="Pfam" id="PF01129">
    <property type="entry name" value="ART"/>
    <property type="match status" value="1"/>
</dbReference>
<keyword evidence="8" id="KW-1015">Disulfide bond</keyword>
<comment type="caution">
    <text evidence="11">The sequence shown here is derived from an EMBL/GenBank/DDBJ whole genome shotgun (WGS) entry which is preliminary data.</text>
</comment>
<keyword evidence="4" id="KW-0548">Nucleotidyltransferase</keyword>
<feature type="non-terminal residue" evidence="11">
    <location>
        <position position="287"/>
    </location>
</feature>
<keyword evidence="12" id="KW-1185">Reference proteome</keyword>
<evidence type="ECO:0000256" key="2">
    <source>
        <dbReference type="ARBA" id="ARBA00022676"/>
    </source>
</evidence>
<dbReference type="GO" id="GO:0046677">
    <property type="term" value="P:response to antibiotic"/>
    <property type="evidence" value="ECO:0007669"/>
    <property type="project" value="UniProtKB-ARBA"/>
</dbReference>
<dbReference type="GO" id="GO:0005615">
    <property type="term" value="C:extracellular space"/>
    <property type="evidence" value="ECO:0007669"/>
    <property type="project" value="UniProtKB-ARBA"/>
</dbReference>
<dbReference type="Proteomes" id="UP000538515">
    <property type="component" value="Unassembled WGS sequence"/>
</dbReference>
<keyword evidence="7 10" id="KW-0520">NAD</keyword>
<name>A0A7L1FFW4_SYLBO</name>
<dbReference type="GO" id="GO:0016779">
    <property type="term" value="F:nucleotidyltransferase activity"/>
    <property type="evidence" value="ECO:0007669"/>
    <property type="project" value="UniProtKB-KW"/>
</dbReference>
<organism evidence="11 12">
    <name type="scientific">Sylvia borin</name>
    <name type="common">Garden warbler</name>
    <dbReference type="NCBI Taxonomy" id="73324"/>
    <lineage>
        <taxon>Eukaryota</taxon>
        <taxon>Metazoa</taxon>
        <taxon>Chordata</taxon>
        <taxon>Craniata</taxon>
        <taxon>Vertebrata</taxon>
        <taxon>Euteleostomi</taxon>
        <taxon>Archelosauria</taxon>
        <taxon>Archosauria</taxon>
        <taxon>Dinosauria</taxon>
        <taxon>Saurischia</taxon>
        <taxon>Theropoda</taxon>
        <taxon>Coelurosauria</taxon>
        <taxon>Aves</taxon>
        <taxon>Neognathae</taxon>
        <taxon>Neoaves</taxon>
        <taxon>Telluraves</taxon>
        <taxon>Australaves</taxon>
        <taxon>Passeriformes</taxon>
        <taxon>Sylvioidea</taxon>
        <taxon>Sylviidae</taxon>
        <taxon>Sylviinae</taxon>
        <taxon>Sylvia</taxon>
    </lineage>
</organism>